<sequence>MMTPRQRRAHRSALEKAATAPNRRWLGKSVLLTGTQSSWISSLLSVWGECERGEAAPRAPRTHTCWQSLRGGRWSDKALARFTEALTQAREEGFRGEQALKRARAILWPVAPVSVIDEAFTNDDADFIESCVLEAFEQTDPVYIIGVSYYTTRKKISDLTRDIQQIAPWLTPNEARKRVRWCVEIFRARVYLTARRQMRNQE</sequence>
<evidence type="ECO:0000313" key="1">
    <source>
        <dbReference type="EMBL" id="SUF56677.1"/>
    </source>
</evidence>
<protein>
    <submittedName>
        <fullName evidence="1">Bacteriophage protein</fullName>
    </submittedName>
</protein>
<accession>A0A379QJV1</accession>
<dbReference type="Proteomes" id="UP000254597">
    <property type="component" value="Unassembled WGS sequence"/>
</dbReference>
<reference evidence="1 2" key="1">
    <citation type="submission" date="2018-06" db="EMBL/GenBank/DDBJ databases">
        <authorList>
            <consortium name="Pathogen Informatics"/>
            <person name="Doyle S."/>
        </authorList>
    </citation>
    <scope>NUCLEOTIDE SEQUENCE [LARGE SCALE GENOMIC DNA]</scope>
    <source>
        <strain evidence="1 2">NCTC10252</strain>
    </source>
</reference>
<name>A0A379QJV1_SALER</name>
<organism evidence="1 2">
    <name type="scientific">Salmonella enterica</name>
    <name type="common">Salmonella choleraesuis</name>
    <dbReference type="NCBI Taxonomy" id="28901"/>
    <lineage>
        <taxon>Bacteria</taxon>
        <taxon>Pseudomonadati</taxon>
        <taxon>Pseudomonadota</taxon>
        <taxon>Gammaproteobacteria</taxon>
        <taxon>Enterobacterales</taxon>
        <taxon>Enterobacteriaceae</taxon>
        <taxon>Salmonella</taxon>
    </lineage>
</organism>
<proteinExistence type="predicted"/>
<gene>
    <name evidence="1" type="ORF">NCTC10252_01906</name>
</gene>
<dbReference type="EMBL" id="UGWP01000004">
    <property type="protein sequence ID" value="SUF56677.1"/>
    <property type="molecule type" value="Genomic_DNA"/>
</dbReference>
<dbReference type="AlphaFoldDB" id="A0A379QJV1"/>
<evidence type="ECO:0000313" key="2">
    <source>
        <dbReference type="Proteomes" id="UP000254597"/>
    </source>
</evidence>